<dbReference type="Proteomes" id="UP001278500">
    <property type="component" value="Unassembled WGS sequence"/>
</dbReference>
<dbReference type="Pfam" id="PF17917">
    <property type="entry name" value="RT_RNaseH"/>
    <property type="match status" value="1"/>
</dbReference>
<evidence type="ECO:0000256" key="6">
    <source>
        <dbReference type="ARBA" id="ARBA00022918"/>
    </source>
</evidence>
<dbReference type="GeneID" id="87861901"/>
<evidence type="ECO:0000256" key="5">
    <source>
        <dbReference type="ARBA" id="ARBA00022801"/>
    </source>
</evidence>
<sequence length="57" mass="7014">ITFLFRTLLNAEKRYWATEIEVLRFVWAILKAKYWINITKVRIYCFIDYSAILNIIR</sequence>
<reference evidence="8" key="1">
    <citation type="journal article" date="2023" name="Mol. Phylogenet. Evol.">
        <title>Genome-scale phylogeny and comparative genomics of the fungal order Sordariales.</title>
        <authorList>
            <person name="Hensen N."/>
            <person name="Bonometti L."/>
            <person name="Westerberg I."/>
            <person name="Brannstrom I.O."/>
            <person name="Guillou S."/>
            <person name="Cros-Aarteil S."/>
            <person name="Calhoun S."/>
            <person name="Haridas S."/>
            <person name="Kuo A."/>
            <person name="Mondo S."/>
            <person name="Pangilinan J."/>
            <person name="Riley R."/>
            <person name="LaButti K."/>
            <person name="Andreopoulos B."/>
            <person name="Lipzen A."/>
            <person name="Chen C."/>
            <person name="Yan M."/>
            <person name="Daum C."/>
            <person name="Ng V."/>
            <person name="Clum A."/>
            <person name="Steindorff A."/>
            <person name="Ohm R.A."/>
            <person name="Martin F."/>
            <person name="Silar P."/>
            <person name="Natvig D.O."/>
            <person name="Lalanne C."/>
            <person name="Gautier V."/>
            <person name="Ament-Velasquez S.L."/>
            <person name="Kruys A."/>
            <person name="Hutchinson M.I."/>
            <person name="Powell A.J."/>
            <person name="Barry K."/>
            <person name="Miller A.N."/>
            <person name="Grigoriev I.V."/>
            <person name="Debuchy R."/>
            <person name="Gladieux P."/>
            <person name="Hiltunen Thoren M."/>
            <person name="Johannesson H."/>
        </authorList>
    </citation>
    <scope>NUCLEOTIDE SEQUENCE</scope>
    <source>
        <strain evidence="8">CBS 560.94</strain>
    </source>
</reference>
<evidence type="ECO:0000256" key="1">
    <source>
        <dbReference type="ARBA" id="ARBA00022679"/>
    </source>
</evidence>
<evidence type="ECO:0000256" key="2">
    <source>
        <dbReference type="ARBA" id="ARBA00022695"/>
    </source>
</evidence>
<name>A0AAE0MQD6_9PEZI</name>
<accession>A0AAE0MQD6</accession>
<keyword evidence="9" id="KW-1185">Reference proteome</keyword>
<evidence type="ECO:0000256" key="4">
    <source>
        <dbReference type="ARBA" id="ARBA00022759"/>
    </source>
</evidence>
<organism evidence="8 9">
    <name type="scientific">Neurospora tetraspora</name>
    <dbReference type="NCBI Taxonomy" id="94610"/>
    <lineage>
        <taxon>Eukaryota</taxon>
        <taxon>Fungi</taxon>
        <taxon>Dikarya</taxon>
        <taxon>Ascomycota</taxon>
        <taxon>Pezizomycotina</taxon>
        <taxon>Sordariomycetes</taxon>
        <taxon>Sordariomycetidae</taxon>
        <taxon>Sordariales</taxon>
        <taxon>Sordariaceae</taxon>
        <taxon>Neurospora</taxon>
    </lineage>
</organism>
<evidence type="ECO:0000259" key="7">
    <source>
        <dbReference type="Pfam" id="PF17917"/>
    </source>
</evidence>
<dbReference type="InterPro" id="IPR041373">
    <property type="entry name" value="RT_RNaseH"/>
</dbReference>
<keyword evidence="1" id="KW-0808">Transferase</keyword>
<keyword evidence="2" id="KW-0548">Nucleotidyltransferase</keyword>
<feature type="domain" description="Reverse transcriptase RNase H-like" evidence="7">
    <location>
        <begin position="1"/>
        <end position="45"/>
    </location>
</feature>
<protein>
    <recommendedName>
        <fullName evidence="7">Reverse transcriptase RNase H-like domain-containing protein</fullName>
    </recommendedName>
</protein>
<keyword evidence="6" id="KW-0695">RNA-directed DNA polymerase</keyword>
<comment type="caution">
    <text evidence="8">The sequence shown here is derived from an EMBL/GenBank/DDBJ whole genome shotgun (WGS) entry which is preliminary data.</text>
</comment>
<proteinExistence type="predicted"/>
<dbReference type="AlphaFoldDB" id="A0AAE0MQD6"/>
<keyword evidence="4" id="KW-0255">Endonuclease</keyword>
<keyword evidence="3" id="KW-0540">Nuclease</keyword>
<keyword evidence="5" id="KW-0378">Hydrolase</keyword>
<evidence type="ECO:0000313" key="8">
    <source>
        <dbReference type="EMBL" id="KAK3342670.1"/>
    </source>
</evidence>
<dbReference type="RefSeq" id="XP_062680463.1">
    <property type="nucleotide sequence ID" value="XM_062824747.1"/>
</dbReference>
<feature type="non-terminal residue" evidence="8">
    <location>
        <position position="1"/>
    </location>
</feature>
<gene>
    <name evidence="8" type="ORF">B0H65DRAFT_428255</name>
</gene>
<evidence type="ECO:0000256" key="3">
    <source>
        <dbReference type="ARBA" id="ARBA00022722"/>
    </source>
</evidence>
<evidence type="ECO:0000313" key="9">
    <source>
        <dbReference type="Proteomes" id="UP001278500"/>
    </source>
</evidence>
<reference evidence="8" key="2">
    <citation type="submission" date="2023-06" db="EMBL/GenBank/DDBJ databases">
        <authorList>
            <consortium name="Lawrence Berkeley National Laboratory"/>
            <person name="Haridas S."/>
            <person name="Hensen N."/>
            <person name="Bonometti L."/>
            <person name="Westerberg I."/>
            <person name="Brannstrom I.O."/>
            <person name="Guillou S."/>
            <person name="Cros-Aarteil S."/>
            <person name="Calhoun S."/>
            <person name="Kuo A."/>
            <person name="Mondo S."/>
            <person name="Pangilinan J."/>
            <person name="Riley R."/>
            <person name="Labutti K."/>
            <person name="Andreopoulos B."/>
            <person name="Lipzen A."/>
            <person name="Chen C."/>
            <person name="Yanf M."/>
            <person name="Daum C."/>
            <person name="Ng V."/>
            <person name="Clum A."/>
            <person name="Steindorff A."/>
            <person name="Ohm R."/>
            <person name="Martin F."/>
            <person name="Silar P."/>
            <person name="Natvig D."/>
            <person name="Lalanne C."/>
            <person name="Gautier V."/>
            <person name="Ament-Velasquez S.L."/>
            <person name="Kruys A."/>
            <person name="Hutchinson M.I."/>
            <person name="Powell A.J."/>
            <person name="Barry K."/>
            <person name="Miller A.N."/>
            <person name="Grigoriev I.V."/>
            <person name="Debuchy R."/>
            <person name="Gladieux P."/>
            <person name="Thoren M.H."/>
            <person name="Johannesson H."/>
        </authorList>
    </citation>
    <scope>NUCLEOTIDE SEQUENCE</scope>
    <source>
        <strain evidence="8">CBS 560.94</strain>
    </source>
</reference>
<dbReference type="EMBL" id="JAUEPP010000005">
    <property type="protein sequence ID" value="KAK3342670.1"/>
    <property type="molecule type" value="Genomic_DNA"/>
</dbReference>